<dbReference type="EMBL" id="FOIT01000003">
    <property type="protein sequence ID" value="SEW03165.1"/>
    <property type="molecule type" value="Genomic_DNA"/>
</dbReference>
<name>A0A662Z3K0_9STAP</name>
<dbReference type="Proteomes" id="UP000763505">
    <property type="component" value="Unassembled WGS sequence"/>
</dbReference>
<reference evidence="2 3" key="1">
    <citation type="submission" date="2016-10" db="EMBL/GenBank/DDBJ databases">
        <authorList>
            <person name="Varghese N."/>
            <person name="Submissions S."/>
        </authorList>
    </citation>
    <scope>NUCLEOTIDE SEQUENCE [LARGE SCALE GENOMIC DNA]</scope>
    <source>
        <strain evidence="2 3">IBRC-M10081</strain>
    </source>
</reference>
<protein>
    <submittedName>
        <fullName evidence="2">Uncharacterized protein</fullName>
    </submittedName>
</protein>
<reference evidence="1" key="2">
    <citation type="journal article" date="2021" name="PeerJ">
        <title>Extensive microbial diversity within the chicken gut microbiome revealed by metagenomics and culture.</title>
        <authorList>
            <person name="Gilroy R."/>
            <person name="Ravi A."/>
            <person name="Getino M."/>
            <person name="Pursley I."/>
            <person name="Horton D.L."/>
            <person name="Alikhan N.F."/>
            <person name="Baker D."/>
            <person name="Gharbi K."/>
            <person name="Hall N."/>
            <person name="Watson M."/>
            <person name="Adriaenssens E.M."/>
            <person name="Foster-Nyarko E."/>
            <person name="Jarju S."/>
            <person name="Secka A."/>
            <person name="Antonio M."/>
            <person name="Oren A."/>
            <person name="Chaudhuri R.R."/>
            <person name="La Ragione R."/>
            <person name="Hildebrand F."/>
            <person name="Pallen M.J."/>
        </authorList>
    </citation>
    <scope>NUCLEOTIDE SEQUENCE</scope>
    <source>
        <strain evidence="1">6019</strain>
    </source>
</reference>
<sequence length="260" mass="29504">MNLKVKIKTGDLSIVYIDVPDSITLDELVKELVREGHVAAEFSEAFPQDEALNSLFDRSGQLIVAANGIELTLTKKRGGQKVENIASKLNYQIFLPTIQLYRELVDNGNVKFGTTFFVQMDKSTYLVRHNKNDVELFDFKKSFDALNDGEKKVPARAVVHFKTRDELSMSEMAFIRSISFPVKERKNPVLEVGTLTQAEIDWMTDILDKVTQVIKHFDQHNTEINRSDEDFPTYVFQKGKPTIGFVKQAQLVKISAAGKK</sequence>
<dbReference type="Proteomes" id="UP000243605">
    <property type="component" value="Unassembled WGS sequence"/>
</dbReference>
<dbReference type="AlphaFoldDB" id="A0A662Z3K0"/>
<organism evidence="2 3">
    <name type="scientific">Aliicoccus persicus</name>
    <dbReference type="NCBI Taxonomy" id="930138"/>
    <lineage>
        <taxon>Bacteria</taxon>
        <taxon>Bacillati</taxon>
        <taxon>Bacillota</taxon>
        <taxon>Bacilli</taxon>
        <taxon>Bacillales</taxon>
        <taxon>Staphylococcaceae</taxon>
        <taxon>Aliicoccus</taxon>
    </lineage>
</organism>
<accession>A0A662Z3K0</accession>
<keyword evidence="3" id="KW-1185">Reference proteome</keyword>
<gene>
    <name evidence="1" type="ORF">K8V35_07035</name>
    <name evidence="2" type="ORF">SAMN05192557_1341</name>
</gene>
<dbReference type="RefSeq" id="WP_091475064.1">
    <property type="nucleotide sequence ID" value="NZ_FOIT01000003.1"/>
</dbReference>
<dbReference type="OrthoDB" id="2387872at2"/>
<reference evidence="1" key="3">
    <citation type="submission" date="2021-09" db="EMBL/GenBank/DDBJ databases">
        <authorList>
            <person name="Gilroy R."/>
        </authorList>
    </citation>
    <scope>NUCLEOTIDE SEQUENCE</scope>
    <source>
        <strain evidence="1">6019</strain>
    </source>
</reference>
<evidence type="ECO:0000313" key="2">
    <source>
        <dbReference type="EMBL" id="SEW03165.1"/>
    </source>
</evidence>
<evidence type="ECO:0000313" key="3">
    <source>
        <dbReference type="Proteomes" id="UP000243605"/>
    </source>
</evidence>
<proteinExistence type="predicted"/>
<evidence type="ECO:0000313" key="1">
    <source>
        <dbReference type="EMBL" id="HJE20089.1"/>
    </source>
</evidence>
<dbReference type="EMBL" id="DYYI01000075">
    <property type="protein sequence ID" value="HJE20089.1"/>
    <property type="molecule type" value="Genomic_DNA"/>
</dbReference>